<proteinExistence type="predicted"/>
<dbReference type="AlphaFoldDB" id="A0A261S577"/>
<gene>
    <name evidence="1" type="ORF">CAL29_26015</name>
</gene>
<dbReference type="Proteomes" id="UP000216020">
    <property type="component" value="Unassembled WGS sequence"/>
</dbReference>
<protein>
    <submittedName>
        <fullName evidence="1">Phosphonate C-P lyase system protein PhnH</fullName>
    </submittedName>
</protein>
<dbReference type="SUPFAM" id="SSF159709">
    <property type="entry name" value="PhnH-like"/>
    <property type="match status" value="1"/>
</dbReference>
<evidence type="ECO:0000313" key="2">
    <source>
        <dbReference type="Proteomes" id="UP000216020"/>
    </source>
</evidence>
<dbReference type="Pfam" id="PF05845">
    <property type="entry name" value="PhnH"/>
    <property type="match status" value="1"/>
</dbReference>
<keyword evidence="2" id="KW-1185">Reference proteome</keyword>
<keyword evidence="1" id="KW-0456">Lyase</keyword>
<accession>A0A261S577</accession>
<evidence type="ECO:0000313" key="1">
    <source>
        <dbReference type="EMBL" id="OZI32496.1"/>
    </source>
</evidence>
<dbReference type="Gene3D" id="3.40.50.11310">
    <property type="entry name" value="Bacterial phosphonate metabolism protein PhnH"/>
    <property type="match status" value="1"/>
</dbReference>
<organism evidence="1 2">
    <name type="scientific">Bordetella genomosp. 10</name>
    <dbReference type="NCBI Taxonomy" id="1416804"/>
    <lineage>
        <taxon>Bacteria</taxon>
        <taxon>Pseudomonadati</taxon>
        <taxon>Pseudomonadota</taxon>
        <taxon>Betaproteobacteria</taxon>
        <taxon>Burkholderiales</taxon>
        <taxon>Alcaligenaceae</taxon>
        <taxon>Bordetella</taxon>
    </lineage>
</organism>
<dbReference type="PIRSF" id="PIRSF020680">
    <property type="entry name" value="PhnH"/>
    <property type="match status" value="1"/>
</dbReference>
<dbReference type="GO" id="GO:0019634">
    <property type="term" value="P:organic phosphonate metabolic process"/>
    <property type="evidence" value="ECO:0007669"/>
    <property type="project" value="InterPro"/>
</dbReference>
<reference evidence="2" key="1">
    <citation type="submission" date="2017-05" db="EMBL/GenBank/DDBJ databases">
        <title>Complete and WGS of Bordetella genogroups.</title>
        <authorList>
            <person name="Spilker T."/>
            <person name="Lipuma J."/>
        </authorList>
    </citation>
    <scope>NUCLEOTIDE SEQUENCE [LARGE SCALE GENOMIC DNA]</scope>
    <source>
        <strain evidence="2">AU16122</strain>
    </source>
</reference>
<dbReference type="OrthoDB" id="9814509at2"/>
<dbReference type="EMBL" id="NEVM01000005">
    <property type="protein sequence ID" value="OZI32496.1"/>
    <property type="molecule type" value="Genomic_DNA"/>
</dbReference>
<dbReference type="GO" id="GO:0016829">
    <property type="term" value="F:lyase activity"/>
    <property type="evidence" value="ECO:0007669"/>
    <property type="project" value="UniProtKB-KW"/>
</dbReference>
<sequence length="214" mass="21929">MPLSVTSPLIPQSPRAAAAPVTNLLPGFADPGVQAQAVFRVALQAMAEPGLPRALPADCGVPAGLSPALAALLLTLADVDTPVWLPPGLDGAVAAFLRFHCGCPLVETPAEASFVVVPAGHAAPGLADCNAGDPAYPDRSTTMLIEVAGWQGGPALRLTGPGIADARALAPAGLPADFRRQLTVNHRRFPQGVDVLLTHGREICGLPRTTRVEA</sequence>
<name>A0A261S577_9BORD</name>
<dbReference type="InterPro" id="IPR038058">
    <property type="entry name" value="PhnH-like_sp"/>
</dbReference>
<dbReference type="InterPro" id="IPR008772">
    <property type="entry name" value="Phosphonate_metab_PhnH"/>
</dbReference>
<comment type="caution">
    <text evidence="1">The sequence shown here is derived from an EMBL/GenBank/DDBJ whole genome shotgun (WGS) entry which is preliminary data.</text>
</comment>
<dbReference type="NCBIfam" id="TIGR03292">
    <property type="entry name" value="PhnH_redo"/>
    <property type="match status" value="1"/>
</dbReference>